<name>A0A382PJ91_9ZZZZ</name>
<dbReference type="AlphaFoldDB" id="A0A382PJ91"/>
<accession>A0A382PJ91</accession>
<dbReference type="InterPro" id="IPR015421">
    <property type="entry name" value="PyrdxlP-dep_Trfase_major"/>
</dbReference>
<evidence type="ECO:0000259" key="1">
    <source>
        <dbReference type="Pfam" id="PF00266"/>
    </source>
</evidence>
<dbReference type="Pfam" id="PF00266">
    <property type="entry name" value="Aminotran_5"/>
    <property type="match status" value="1"/>
</dbReference>
<reference evidence="2" key="1">
    <citation type="submission" date="2018-05" db="EMBL/GenBank/DDBJ databases">
        <authorList>
            <person name="Lanie J.A."/>
            <person name="Ng W.-L."/>
            <person name="Kazmierczak K.M."/>
            <person name="Andrzejewski T.M."/>
            <person name="Davidsen T.M."/>
            <person name="Wayne K.J."/>
            <person name="Tettelin H."/>
            <person name="Glass J.I."/>
            <person name="Rusch D."/>
            <person name="Podicherti R."/>
            <person name="Tsui H.-C.T."/>
            <person name="Winkler M.E."/>
        </authorList>
    </citation>
    <scope>NUCLEOTIDE SEQUENCE</scope>
</reference>
<feature type="non-terminal residue" evidence="2">
    <location>
        <position position="283"/>
    </location>
</feature>
<dbReference type="EMBL" id="UINC01107400">
    <property type="protein sequence ID" value="SVC72748.1"/>
    <property type="molecule type" value="Genomic_DNA"/>
</dbReference>
<dbReference type="SUPFAM" id="SSF53383">
    <property type="entry name" value="PLP-dependent transferases"/>
    <property type="match status" value="1"/>
</dbReference>
<organism evidence="2">
    <name type="scientific">marine metagenome</name>
    <dbReference type="NCBI Taxonomy" id="408172"/>
    <lineage>
        <taxon>unclassified sequences</taxon>
        <taxon>metagenomes</taxon>
        <taxon>ecological metagenomes</taxon>
    </lineage>
</organism>
<gene>
    <name evidence="2" type="ORF">METZ01_LOCUS325602</name>
</gene>
<dbReference type="PANTHER" id="PTHR43586:SF21">
    <property type="entry name" value="PYRIDOXAL PHOSPHATE (PLP)-DEPENDENT ASPARTATE AMINOTRANSFERASE SUPERFAMILY"/>
    <property type="match status" value="1"/>
</dbReference>
<sequence>MKLDSNFVRSQFPAFKEPSLEGWSFFENAGGSYACQHVIDRLMEFYTKTKVQPYYSFPASITGGEKMDESYRRIAEYLNVGEDEINFGPSTSQNVYVLANALRPMWEDGDQIIVSCQDHEANAGAWRRLEQRGIVVTEWHIDETSGQLSVGELDKLITPRTKMIAFPHSSNVIAHVNPVKEIAQKAHDAGAITVVDAVSYAPHGFSDIKDLGADIYLFSLYKTWGPHLGLMFVKKELQKQMANQSHFFNKDDDRCNLTPAGPDHAQIASAAGIADYFDAVHDH</sequence>
<dbReference type="PANTHER" id="PTHR43586">
    <property type="entry name" value="CYSTEINE DESULFURASE"/>
    <property type="match status" value="1"/>
</dbReference>
<dbReference type="Gene3D" id="3.40.640.10">
    <property type="entry name" value="Type I PLP-dependent aspartate aminotransferase-like (Major domain)"/>
    <property type="match status" value="1"/>
</dbReference>
<proteinExistence type="predicted"/>
<dbReference type="InterPro" id="IPR000192">
    <property type="entry name" value="Aminotrans_V_dom"/>
</dbReference>
<dbReference type="InterPro" id="IPR015424">
    <property type="entry name" value="PyrdxlP-dep_Trfase"/>
</dbReference>
<feature type="domain" description="Aminotransferase class V" evidence="1">
    <location>
        <begin position="25"/>
        <end position="242"/>
    </location>
</feature>
<evidence type="ECO:0000313" key="2">
    <source>
        <dbReference type="EMBL" id="SVC72748.1"/>
    </source>
</evidence>
<protein>
    <recommendedName>
        <fullName evidence="1">Aminotransferase class V domain-containing protein</fullName>
    </recommendedName>
</protein>